<keyword evidence="2" id="KW-0812">Transmembrane</keyword>
<feature type="transmembrane region" description="Helical" evidence="2">
    <location>
        <begin position="6"/>
        <end position="25"/>
    </location>
</feature>
<evidence type="ECO:0000313" key="3">
    <source>
        <dbReference type="EMBL" id="CAD9619394.1"/>
    </source>
</evidence>
<dbReference type="EMBL" id="HBGZ01024210">
    <property type="protein sequence ID" value="CAD9619394.1"/>
    <property type="molecule type" value="Transcribed_RNA"/>
</dbReference>
<accession>A0A6U3XJM1</accession>
<evidence type="ECO:0000256" key="1">
    <source>
        <dbReference type="SAM" id="MobiDB-lite"/>
    </source>
</evidence>
<evidence type="ECO:0000313" key="4">
    <source>
        <dbReference type="EMBL" id="CAD9619397.1"/>
    </source>
</evidence>
<feature type="region of interest" description="Disordered" evidence="1">
    <location>
        <begin position="126"/>
        <end position="167"/>
    </location>
</feature>
<feature type="compositionally biased region" description="Low complexity" evidence="1">
    <location>
        <begin position="49"/>
        <end position="59"/>
    </location>
</feature>
<name>A0A6U3XJM1_9STRA</name>
<keyword evidence="2" id="KW-0472">Membrane</keyword>
<reference evidence="3" key="1">
    <citation type="submission" date="2021-01" db="EMBL/GenBank/DDBJ databases">
        <authorList>
            <person name="Corre E."/>
            <person name="Pelletier E."/>
            <person name="Niang G."/>
            <person name="Scheremetjew M."/>
            <person name="Finn R."/>
            <person name="Kale V."/>
            <person name="Holt S."/>
            <person name="Cochrane G."/>
            <person name="Meng A."/>
            <person name="Brown T."/>
            <person name="Cohen L."/>
        </authorList>
    </citation>
    <scope>NUCLEOTIDE SEQUENCE</scope>
    <source>
        <strain evidence="3">SM1012Den-03</strain>
    </source>
</reference>
<feature type="region of interest" description="Disordered" evidence="1">
    <location>
        <begin position="269"/>
        <end position="324"/>
    </location>
</feature>
<sequence length="324" mass="35755">MKMTEYAIGFAVSTLMFIAACVYWLSKRSRDYTPSEKQQHIVEPKKESQVSNSSESNSEQKLRNVFSVKQKPPVSSNGGANAAWSDRPFESSYYFAHNKHSTGGGYKDGLRAEDYVMNGPKLLSKGGVRVEDEKSNSSVVDDAEERSSASSQSVSEKKQTPQMQASTPITRYLWDDGEGNIAKIHIDTLPVSSTKTINWEDASVSSVEARLIGDNNEGLFIGITYNINDDTSNLTKKCHLHVARMYGNADEVKAMVKKRKLLVKITKKPRQLSNRHSNKGGVWGKLTGGQDGTKTVPVAWPQLSSSSSRLGGSEIDEDMFKKSS</sequence>
<dbReference type="PROSITE" id="PS51257">
    <property type="entry name" value="PROKAR_LIPOPROTEIN"/>
    <property type="match status" value="1"/>
</dbReference>
<dbReference type="AlphaFoldDB" id="A0A6U3XJM1"/>
<protein>
    <submittedName>
        <fullName evidence="3">Uncharacterized protein</fullName>
    </submittedName>
</protein>
<dbReference type="EMBL" id="HBGZ01024211">
    <property type="protein sequence ID" value="CAD9619397.1"/>
    <property type="molecule type" value="Transcribed_RNA"/>
</dbReference>
<feature type="compositionally biased region" description="Basic and acidic residues" evidence="1">
    <location>
        <begin position="35"/>
        <end position="48"/>
    </location>
</feature>
<organism evidence="3">
    <name type="scientific">Skeletonema marinoi</name>
    <dbReference type="NCBI Taxonomy" id="267567"/>
    <lineage>
        <taxon>Eukaryota</taxon>
        <taxon>Sar</taxon>
        <taxon>Stramenopiles</taxon>
        <taxon>Ochrophyta</taxon>
        <taxon>Bacillariophyta</taxon>
        <taxon>Coscinodiscophyceae</taxon>
        <taxon>Thalassiosirophycidae</taxon>
        <taxon>Thalassiosirales</taxon>
        <taxon>Skeletonemataceae</taxon>
        <taxon>Skeletonema</taxon>
        <taxon>Skeletonema marinoi-dohrnii complex</taxon>
    </lineage>
</organism>
<feature type="compositionally biased region" description="Low complexity" evidence="1">
    <location>
        <begin position="303"/>
        <end position="313"/>
    </location>
</feature>
<evidence type="ECO:0000256" key="2">
    <source>
        <dbReference type="SAM" id="Phobius"/>
    </source>
</evidence>
<proteinExistence type="predicted"/>
<keyword evidence="2" id="KW-1133">Transmembrane helix</keyword>
<gene>
    <name evidence="3" type="ORF">SMAR0320_LOCUS17175</name>
    <name evidence="4" type="ORF">SMAR0320_LOCUS17176</name>
</gene>
<feature type="compositionally biased region" description="Gly residues" evidence="1">
    <location>
        <begin position="281"/>
        <end position="291"/>
    </location>
</feature>
<feature type="region of interest" description="Disordered" evidence="1">
    <location>
        <begin position="35"/>
        <end position="61"/>
    </location>
</feature>